<comment type="caution">
    <text evidence="8">The sequence shown here is derived from an EMBL/GenBank/DDBJ whole genome shotgun (WGS) entry which is preliminary data.</text>
</comment>
<dbReference type="InterPro" id="IPR011990">
    <property type="entry name" value="TPR-like_helical_dom_sf"/>
</dbReference>
<dbReference type="SMART" id="SM00028">
    <property type="entry name" value="TPR"/>
    <property type="match status" value="6"/>
</dbReference>
<evidence type="ECO:0000256" key="3">
    <source>
        <dbReference type="PROSITE-ProRule" id="PRU00339"/>
    </source>
</evidence>
<dbReference type="EMBL" id="CAJOBP010000080">
    <property type="protein sequence ID" value="CAF4117767.1"/>
    <property type="molecule type" value="Genomic_DNA"/>
</dbReference>
<dbReference type="Proteomes" id="UP000663825">
    <property type="component" value="Unassembled WGS sequence"/>
</dbReference>
<evidence type="ECO:0000313" key="7">
    <source>
        <dbReference type="EMBL" id="CAF4117767.1"/>
    </source>
</evidence>
<dbReference type="InterPro" id="IPR019734">
    <property type="entry name" value="TPR_rpt"/>
</dbReference>
<sequence>MRNTSDGIWKVNLILTDDSDQQLKDLTHHMRNGTSGATGWHRLGSLMTAMGQFDKAEEFYVSAFEMTPDNDLKELTHLHHKLGRIHDEKGDLEAALFHYKETLSIQLGDVPRDDPSLSLTYHTTGIGSVLMTQYDFDKASDHFQHSLSITLQNPNPDLLKIATIHSYMSEIFYEFKEFKNSLTSHQEALNARQKHLPPVHPLLVTTYNSIGLVHETTNGHLKALYFYEKTLNIEEKSLPSNHPTLVVVYHNMSEVLERLNRYQEAVKYQMHAVNIVRMAYEPDHQQLKQEENDFKKLQEKL</sequence>
<gene>
    <name evidence="8" type="ORF">HFQ381_LOCUS14777</name>
    <name evidence="5" type="ORF">KIK155_LOCUS364</name>
    <name evidence="6" type="ORF">LUA448_LOCUS19357</name>
    <name evidence="4" type="ORF">TIS948_LOCUS7624</name>
    <name evidence="9" type="ORF">TOA249_LOCUS29042</name>
    <name evidence="7" type="ORF">UJA718_LOCUS1348</name>
</gene>
<evidence type="ECO:0000313" key="11">
    <source>
        <dbReference type="Proteomes" id="UP000663873"/>
    </source>
</evidence>
<dbReference type="EMBL" id="CAJNYV010000008">
    <property type="protein sequence ID" value="CAF3319744.1"/>
    <property type="molecule type" value="Genomic_DNA"/>
</dbReference>
<dbReference type="PROSITE" id="PS50005">
    <property type="entry name" value="TPR"/>
    <property type="match status" value="1"/>
</dbReference>
<keyword evidence="2 3" id="KW-0802">TPR repeat</keyword>
<dbReference type="Pfam" id="PF13374">
    <property type="entry name" value="TPR_10"/>
    <property type="match status" value="1"/>
</dbReference>
<dbReference type="Proteomes" id="UP000663838">
    <property type="component" value="Unassembled WGS sequence"/>
</dbReference>
<organism evidence="8 10">
    <name type="scientific">Rotaria socialis</name>
    <dbReference type="NCBI Taxonomy" id="392032"/>
    <lineage>
        <taxon>Eukaryota</taxon>
        <taxon>Metazoa</taxon>
        <taxon>Spiralia</taxon>
        <taxon>Gnathifera</taxon>
        <taxon>Rotifera</taxon>
        <taxon>Eurotatoria</taxon>
        <taxon>Bdelloidea</taxon>
        <taxon>Philodinida</taxon>
        <taxon>Philodinidae</taxon>
        <taxon>Rotaria</taxon>
    </lineage>
</organism>
<keyword evidence="11" id="KW-1185">Reference proteome</keyword>
<dbReference type="Proteomes" id="UP000663833">
    <property type="component" value="Unassembled WGS sequence"/>
</dbReference>
<evidence type="ECO:0000313" key="5">
    <source>
        <dbReference type="EMBL" id="CAF3319744.1"/>
    </source>
</evidence>
<dbReference type="EMBL" id="CAJOBS010004279">
    <property type="protein sequence ID" value="CAF4878175.1"/>
    <property type="molecule type" value="Genomic_DNA"/>
</dbReference>
<dbReference type="PANTHER" id="PTHR45641">
    <property type="entry name" value="TETRATRICOPEPTIDE REPEAT PROTEIN (AFU_ORTHOLOGUE AFUA_6G03870)"/>
    <property type="match status" value="1"/>
</dbReference>
<evidence type="ECO:0000256" key="2">
    <source>
        <dbReference type="ARBA" id="ARBA00022803"/>
    </source>
</evidence>
<dbReference type="Gene3D" id="1.25.40.10">
    <property type="entry name" value="Tetratricopeptide repeat domain"/>
    <property type="match status" value="2"/>
</dbReference>
<accession>A0A820J5F4</accession>
<reference evidence="8" key="1">
    <citation type="submission" date="2021-02" db="EMBL/GenBank/DDBJ databases">
        <authorList>
            <person name="Nowell W R."/>
        </authorList>
    </citation>
    <scope>NUCLEOTIDE SEQUENCE</scope>
</reference>
<evidence type="ECO:0000313" key="10">
    <source>
        <dbReference type="Proteomes" id="UP000663851"/>
    </source>
</evidence>
<evidence type="ECO:0000313" key="9">
    <source>
        <dbReference type="EMBL" id="CAF4878175.1"/>
    </source>
</evidence>
<dbReference type="Proteomes" id="UP000663851">
    <property type="component" value="Unassembled WGS sequence"/>
</dbReference>
<evidence type="ECO:0000313" key="6">
    <source>
        <dbReference type="EMBL" id="CAF3420207.1"/>
    </source>
</evidence>
<evidence type="ECO:0000256" key="1">
    <source>
        <dbReference type="ARBA" id="ARBA00022737"/>
    </source>
</evidence>
<dbReference type="Proteomes" id="UP000663873">
    <property type="component" value="Unassembled WGS sequence"/>
</dbReference>
<dbReference type="EMBL" id="CAJNYD010002450">
    <property type="protein sequence ID" value="CAF3420207.1"/>
    <property type="molecule type" value="Genomic_DNA"/>
</dbReference>
<dbReference type="Proteomes" id="UP000663865">
    <property type="component" value="Unassembled WGS sequence"/>
</dbReference>
<evidence type="ECO:0000313" key="4">
    <source>
        <dbReference type="EMBL" id="CAF3113990.1"/>
    </source>
</evidence>
<evidence type="ECO:0008006" key="12">
    <source>
        <dbReference type="Google" id="ProtNLM"/>
    </source>
</evidence>
<dbReference type="EMBL" id="CAJNXB010000911">
    <property type="protein sequence ID" value="CAF3113990.1"/>
    <property type="molecule type" value="Genomic_DNA"/>
</dbReference>
<keyword evidence="1" id="KW-0677">Repeat</keyword>
<protein>
    <recommendedName>
        <fullName evidence="12">Kinesin light chain</fullName>
    </recommendedName>
</protein>
<dbReference type="Pfam" id="PF13424">
    <property type="entry name" value="TPR_12"/>
    <property type="match status" value="2"/>
</dbReference>
<proteinExistence type="predicted"/>
<dbReference type="SUPFAM" id="SSF48452">
    <property type="entry name" value="TPR-like"/>
    <property type="match status" value="2"/>
</dbReference>
<name>A0A820J5F4_9BILA</name>
<dbReference type="EMBL" id="CAJOBO010000978">
    <property type="protein sequence ID" value="CAF4320289.1"/>
    <property type="molecule type" value="Genomic_DNA"/>
</dbReference>
<evidence type="ECO:0000313" key="8">
    <source>
        <dbReference type="EMBL" id="CAF4320289.1"/>
    </source>
</evidence>
<dbReference type="OrthoDB" id="1658288at2759"/>
<dbReference type="PANTHER" id="PTHR45641:SF19">
    <property type="entry name" value="NEPHROCYSTIN-3"/>
    <property type="match status" value="1"/>
</dbReference>
<feature type="repeat" description="TPR" evidence="3">
    <location>
        <begin position="37"/>
        <end position="70"/>
    </location>
</feature>
<dbReference type="AlphaFoldDB" id="A0A820J5F4"/>